<evidence type="ECO:0000256" key="7">
    <source>
        <dbReference type="PIRSR" id="PIRSR000398-1"/>
    </source>
</evidence>
<dbReference type="GO" id="GO:0006298">
    <property type="term" value="P:mismatch repair"/>
    <property type="evidence" value="ECO:0007669"/>
    <property type="project" value="TreeGrafter"/>
</dbReference>
<dbReference type="Pfam" id="PF02086">
    <property type="entry name" value="MethyltransfD12"/>
    <property type="match status" value="1"/>
</dbReference>
<evidence type="ECO:0000313" key="10">
    <source>
        <dbReference type="Proteomes" id="UP000033736"/>
    </source>
</evidence>
<dbReference type="GO" id="GO:1904047">
    <property type="term" value="F:S-adenosyl-L-methionine binding"/>
    <property type="evidence" value="ECO:0007669"/>
    <property type="project" value="TreeGrafter"/>
</dbReference>
<dbReference type="Gene3D" id="3.40.50.150">
    <property type="entry name" value="Vaccinia Virus protein VP39"/>
    <property type="match status" value="1"/>
</dbReference>
<dbReference type="Gene3D" id="1.10.1020.10">
    <property type="entry name" value="Adenine-specific Methyltransferase, Domain 2"/>
    <property type="match status" value="1"/>
</dbReference>
<evidence type="ECO:0000256" key="6">
    <source>
        <dbReference type="ARBA" id="ARBA00047942"/>
    </source>
</evidence>
<gene>
    <name evidence="9" type="primary">dam</name>
    <name evidence="9" type="ORF">RAT170B_1700</name>
</gene>
<dbReference type="GO" id="GO:0009307">
    <property type="term" value="P:DNA restriction-modification system"/>
    <property type="evidence" value="ECO:0007669"/>
    <property type="project" value="InterPro"/>
</dbReference>
<comment type="similarity">
    <text evidence="1 8">Belongs to the N(4)/N(6)-methyltransferase family.</text>
</comment>
<dbReference type="GO" id="GO:0032259">
    <property type="term" value="P:methylation"/>
    <property type="evidence" value="ECO:0007669"/>
    <property type="project" value="UniProtKB-KW"/>
</dbReference>
<protein>
    <recommendedName>
        <fullName evidence="2 8">Site-specific DNA-methyltransferase (adenine-specific)</fullName>
        <ecNumber evidence="2 8">2.1.1.72</ecNumber>
    </recommendedName>
</protein>
<dbReference type="SUPFAM" id="SSF53335">
    <property type="entry name" value="S-adenosyl-L-methionine-dependent methyltransferases"/>
    <property type="match status" value="1"/>
</dbReference>
<keyword evidence="4 8" id="KW-0808">Transferase</keyword>
<dbReference type="PIRSF" id="PIRSF000398">
    <property type="entry name" value="M_m6A_EcoRV"/>
    <property type="match status" value="1"/>
</dbReference>
<evidence type="ECO:0000256" key="4">
    <source>
        <dbReference type="ARBA" id="ARBA00022679"/>
    </source>
</evidence>
<proteinExistence type="inferred from homology"/>
<dbReference type="NCBIfam" id="TIGR00571">
    <property type="entry name" value="dam"/>
    <property type="match status" value="1"/>
</dbReference>
<reference evidence="9 10" key="1">
    <citation type="submission" date="2015-01" db="EMBL/GenBank/DDBJ databases">
        <title>Genome Sequencing of Rickettsiales /home/snadendla/prok_pipe/test/illegal_ec_num.txt.</title>
        <authorList>
            <person name="Daugherty S.C."/>
            <person name="Su Q."/>
            <person name="Abolude K."/>
            <person name="Beier-Sexton M."/>
            <person name="Carlyon J.A."/>
            <person name="Carter R."/>
            <person name="Day N.P."/>
            <person name="Dumler S.J."/>
            <person name="Dyachenko V."/>
            <person name="Godinez A."/>
            <person name="Kurtti T.J."/>
            <person name="Lichay M."/>
            <person name="Mullins K.E."/>
            <person name="Ott S."/>
            <person name="Pappas-Brown V."/>
            <person name="Paris D.H."/>
            <person name="Patel P."/>
            <person name="Richards A.L."/>
            <person name="Sadzewicz L."/>
            <person name="Sears K."/>
            <person name="Seidman D."/>
            <person name="Sengamalay N."/>
            <person name="Stenos J."/>
            <person name="Tallon L.J."/>
            <person name="Vincent G."/>
            <person name="Fraser C.M."/>
            <person name="Munderloh U."/>
            <person name="Dunning-Hotopp J.C."/>
        </authorList>
    </citation>
    <scope>NUCLEOTIDE SEQUENCE [LARGE SCALE GENOMIC DNA]</scope>
    <source>
        <strain evidence="9 10">T170-B</strain>
    </source>
</reference>
<feature type="binding site" evidence="7">
    <location>
        <position position="62"/>
    </location>
    <ligand>
        <name>S-adenosyl-L-methionine</name>
        <dbReference type="ChEBI" id="CHEBI:59789"/>
    </ligand>
</feature>
<dbReference type="GO" id="GO:0009007">
    <property type="term" value="F:site-specific DNA-methyltransferase (adenine-specific) activity"/>
    <property type="evidence" value="ECO:0007669"/>
    <property type="project" value="UniProtKB-UniRule"/>
</dbReference>
<evidence type="ECO:0000256" key="5">
    <source>
        <dbReference type="ARBA" id="ARBA00022691"/>
    </source>
</evidence>
<evidence type="ECO:0000256" key="1">
    <source>
        <dbReference type="ARBA" id="ARBA00006594"/>
    </source>
</evidence>
<accession>A0A0F3RB96</accession>
<dbReference type="PANTHER" id="PTHR30481:SF3">
    <property type="entry name" value="DNA ADENINE METHYLASE"/>
    <property type="match status" value="1"/>
</dbReference>
<evidence type="ECO:0000256" key="3">
    <source>
        <dbReference type="ARBA" id="ARBA00022603"/>
    </source>
</evidence>
<dbReference type="EC" id="2.1.1.72" evidence="2 8"/>
<name>A0A0F3RB96_9RICK</name>
<dbReference type="InterPro" id="IPR029063">
    <property type="entry name" value="SAM-dependent_MTases_sf"/>
</dbReference>
<comment type="caution">
    <text evidence="9">The sequence shown here is derived from an EMBL/GenBank/DDBJ whole genome shotgun (WGS) entry which is preliminary data.</text>
</comment>
<dbReference type="InterPro" id="IPR002052">
    <property type="entry name" value="DNA_methylase_N6_adenine_CS"/>
</dbReference>
<dbReference type="AlphaFoldDB" id="A0A0F3RB96"/>
<dbReference type="PATRIC" id="fig|1268837.3.peg.616"/>
<dbReference type="EMBL" id="LAOQ01000017">
    <property type="protein sequence ID" value="KJW03695.1"/>
    <property type="molecule type" value="Genomic_DNA"/>
</dbReference>
<keyword evidence="5 8" id="KW-0949">S-adenosyl-L-methionine</keyword>
<keyword evidence="3 8" id="KW-0489">Methyltransferase</keyword>
<feature type="binding site" evidence="7">
    <location>
        <position position="19"/>
    </location>
    <ligand>
        <name>S-adenosyl-L-methionine</name>
        <dbReference type="ChEBI" id="CHEBI:59789"/>
    </ligand>
</feature>
<evidence type="ECO:0000313" key="9">
    <source>
        <dbReference type="EMBL" id="KJW03695.1"/>
    </source>
</evidence>
<dbReference type="PRINTS" id="PR00505">
    <property type="entry name" value="D12N6MTFRASE"/>
</dbReference>
<comment type="catalytic activity">
    <reaction evidence="6 8">
        <text>a 2'-deoxyadenosine in DNA + S-adenosyl-L-methionine = an N(6)-methyl-2'-deoxyadenosine in DNA + S-adenosyl-L-homocysteine + H(+)</text>
        <dbReference type="Rhea" id="RHEA:15197"/>
        <dbReference type="Rhea" id="RHEA-COMP:12418"/>
        <dbReference type="Rhea" id="RHEA-COMP:12419"/>
        <dbReference type="ChEBI" id="CHEBI:15378"/>
        <dbReference type="ChEBI" id="CHEBI:57856"/>
        <dbReference type="ChEBI" id="CHEBI:59789"/>
        <dbReference type="ChEBI" id="CHEBI:90615"/>
        <dbReference type="ChEBI" id="CHEBI:90616"/>
        <dbReference type="EC" id="2.1.1.72"/>
    </reaction>
</comment>
<feature type="binding site" evidence="7">
    <location>
        <position position="15"/>
    </location>
    <ligand>
        <name>S-adenosyl-L-methionine</name>
        <dbReference type="ChEBI" id="CHEBI:59789"/>
    </ligand>
</feature>
<dbReference type="GO" id="GO:0043565">
    <property type="term" value="F:sequence-specific DNA binding"/>
    <property type="evidence" value="ECO:0007669"/>
    <property type="project" value="TreeGrafter"/>
</dbReference>
<dbReference type="InterPro" id="IPR012263">
    <property type="entry name" value="M_m6A_EcoRV"/>
</dbReference>
<keyword evidence="10" id="KW-1185">Reference proteome</keyword>
<evidence type="ECO:0000256" key="8">
    <source>
        <dbReference type="RuleBase" id="RU361257"/>
    </source>
</evidence>
<dbReference type="Proteomes" id="UP000033736">
    <property type="component" value="Unassembled WGS sequence"/>
</dbReference>
<dbReference type="InterPro" id="IPR023095">
    <property type="entry name" value="Ade_MeTrfase_dom_2"/>
</dbReference>
<sequence>MSVKNSNKTQPFLQWVGGKRKIVDQLIKFIPAKLNNYYEPFLGGGALFFHVRDKFKQCYLSDINLELVTSYNAVKTNPDAVSKLLDSHKAKHSKEHYYQVRANNDSSDPIKITARFIYLNRYSFKGIYRINIDGKPAQTFSGRNYSKSDIASRLKQCSSLLTGTSICAMDFSFIEPQQNDFVYFDPPYHKSGEKFYTRLPFDENEQTRLKDFATELNDKNVKIMVSNSNTPFIRNLYKNFNISIIKVKYSMPEHNKISDEVVITNYQLPQ</sequence>
<feature type="binding site" evidence="7">
    <location>
        <position position="185"/>
    </location>
    <ligand>
        <name>S-adenosyl-L-methionine</name>
        <dbReference type="ChEBI" id="CHEBI:59789"/>
    </ligand>
</feature>
<dbReference type="InterPro" id="IPR012327">
    <property type="entry name" value="MeTrfase_D12"/>
</dbReference>
<dbReference type="RefSeq" id="WP_045806064.1">
    <property type="nucleotide sequence ID" value="NZ_LAOQ01000017.1"/>
</dbReference>
<dbReference type="PROSITE" id="PS00092">
    <property type="entry name" value="N6_MTASE"/>
    <property type="match status" value="1"/>
</dbReference>
<organism evidence="9 10">
    <name type="scientific">Rickettsia argasii T170-B</name>
    <dbReference type="NCBI Taxonomy" id="1268837"/>
    <lineage>
        <taxon>Bacteria</taxon>
        <taxon>Pseudomonadati</taxon>
        <taxon>Pseudomonadota</taxon>
        <taxon>Alphaproteobacteria</taxon>
        <taxon>Rickettsiales</taxon>
        <taxon>Rickettsiaceae</taxon>
        <taxon>Rickettsieae</taxon>
        <taxon>Rickettsia</taxon>
        <taxon>spotted fever group</taxon>
    </lineage>
</organism>
<evidence type="ECO:0000256" key="2">
    <source>
        <dbReference type="ARBA" id="ARBA00011900"/>
    </source>
</evidence>
<dbReference type="PANTHER" id="PTHR30481">
    <property type="entry name" value="DNA ADENINE METHYLASE"/>
    <property type="match status" value="1"/>
</dbReference>